<evidence type="ECO:0000256" key="2">
    <source>
        <dbReference type="ARBA" id="ARBA00022737"/>
    </source>
</evidence>
<reference evidence="4" key="2">
    <citation type="submission" date="2025-09" db="UniProtKB">
        <authorList>
            <consortium name="Ensembl"/>
        </authorList>
    </citation>
    <scope>IDENTIFICATION</scope>
</reference>
<evidence type="ECO:0000256" key="1">
    <source>
        <dbReference type="ARBA" id="ARBA00022441"/>
    </source>
</evidence>
<keyword evidence="1" id="KW-0880">Kelch repeat</keyword>
<protein>
    <submittedName>
        <fullName evidence="4">Uncharacterized protein</fullName>
    </submittedName>
</protein>
<dbReference type="Proteomes" id="UP000261620">
    <property type="component" value="Unplaced"/>
</dbReference>
<evidence type="ECO:0000256" key="3">
    <source>
        <dbReference type="SAM" id="MobiDB-lite"/>
    </source>
</evidence>
<dbReference type="Gene3D" id="2.120.10.80">
    <property type="entry name" value="Kelch-type beta propeller"/>
    <property type="match status" value="1"/>
</dbReference>
<feature type="region of interest" description="Disordered" evidence="3">
    <location>
        <begin position="94"/>
        <end position="113"/>
    </location>
</feature>
<proteinExistence type="predicted"/>
<dbReference type="PANTHER" id="PTHR46228:SF1">
    <property type="entry name" value="KELCH DOMAIN-CONTAINING PROTEIN 1"/>
    <property type="match status" value="1"/>
</dbReference>
<sequence length="163" mass="18362">MVARVNKLSFKYNMFSHILFSSQEVAGEDVVLPSDEIWLERREITGDKPPELLGSCGSHVNSTLYIFAGRDSTRYTNEMFSVDLSEQHYSWKRVSDTKGTTPSPRNKHSCWVHRDRGRGGSGAYLSIFGQRRGHPGQVASSSQDTYRDKQPSTLTFTPTGNLE</sequence>
<keyword evidence="5" id="KW-1185">Reference proteome</keyword>
<feature type="region of interest" description="Disordered" evidence="3">
    <location>
        <begin position="132"/>
        <end position="163"/>
    </location>
</feature>
<keyword evidence="2" id="KW-0677">Repeat</keyword>
<organism evidence="4 5">
    <name type="scientific">Mola mola</name>
    <name type="common">Ocean sunfish</name>
    <name type="synonym">Tetraodon mola</name>
    <dbReference type="NCBI Taxonomy" id="94237"/>
    <lineage>
        <taxon>Eukaryota</taxon>
        <taxon>Metazoa</taxon>
        <taxon>Chordata</taxon>
        <taxon>Craniata</taxon>
        <taxon>Vertebrata</taxon>
        <taxon>Euteleostomi</taxon>
        <taxon>Actinopterygii</taxon>
        <taxon>Neopterygii</taxon>
        <taxon>Teleostei</taxon>
        <taxon>Neoteleostei</taxon>
        <taxon>Acanthomorphata</taxon>
        <taxon>Eupercaria</taxon>
        <taxon>Tetraodontiformes</taxon>
        <taxon>Molidae</taxon>
        <taxon>Mola</taxon>
    </lineage>
</organism>
<dbReference type="SUPFAM" id="SSF117281">
    <property type="entry name" value="Kelch motif"/>
    <property type="match status" value="1"/>
</dbReference>
<evidence type="ECO:0000313" key="5">
    <source>
        <dbReference type="Proteomes" id="UP000261620"/>
    </source>
</evidence>
<reference evidence="4" key="1">
    <citation type="submission" date="2025-08" db="UniProtKB">
        <authorList>
            <consortium name="Ensembl"/>
        </authorList>
    </citation>
    <scope>IDENTIFICATION</scope>
</reference>
<evidence type="ECO:0000313" key="4">
    <source>
        <dbReference type="Ensembl" id="ENSMMOP00000027697.1"/>
    </source>
</evidence>
<name>A0A3Q4BYS6_MOLML</name>
<dbReference type="InterPro" id="IPR015915">
    <property type="entry name" value="Kelch-typ_b-propeller"/>
</dbReference>
<dbReference type="PANTHER" id="PTHR46228">
    <property type="entry name" value="KELCH DOMAIN-CONTAINING PROTEIN"/>
    <property type="match status" value="1"/>
</dbReference>
<dbReference type="Ensembl" id="ENSMMOT00000028170.1">
    <property type="protein sequence ID" value="ENSMMOP00000027697.1"/>
    <property type="gene ID" value="ENSMMOG00000020949.1"/>
</dbReference>
<feature type="compositionally biased region" description="Polar residues" evidence="3">
    <location>
        <begin position="151"/>
        <end position="163"/>
    </location>
</feature>
<dbReference type="STRING" id="94237.ENSMMOP00000027697"/>
<dbReference type="AlphaFoldDB" id="A0A3Q4BYS6"/>
<accession>A0A3Q4BYS6</accession>